<comment type="caution">
    <text evidence="1">The sequence shown here is derived from an EMBL/GenBank/DDBJ whole genome shotgun (WGS) entry which is preliminary data.</text>
</comment>
<reference evidence="1 2" key="2">
    <citation type="submission" date="2007-04" db="EMBL/GenBank/DDBJ databases">
        <title>Draft genome sequence of Ruminococcus torques (ATCC 27756).</title>
        <authorList>
            <person name="Sudarsanam P."/>
            <person name="Ley R."/>
            <person name="Guruge J."/>
            <person name="Turnbaugh P.J."/>
            <person name="Mahowald M."/>
            <person name="Liep D."/>
            <person name="Gordon J."/>
        </authorList>
    </citation>
    <scope>NUCLEOTIDE SEQUENCE [LARGE SCALE GENOMIC DNA]</scope>
    <source>
        <strain evidence="1 2">ATCC 27756</strain>
    </source>
</reference>
<reference evidence="1 2" key="1">
    <citation type="submission" date="2007-03" db="EMBL/GenBank/DDBJ databases">
        <authorList>
            <person name="Fulton L."/>
            <person name="Clifton S."/>
            <person name="Fulton B."/>
            <person name="Xu J."/>
            <person name="Minx P."/>
            <person name="Pepin K.H."/>
            <person name="Johnson M."/>
            <person name="Thiruvilangam P."/>
            <person name="Bhonagiri V."/>
            <person name="Nash W.E."/>
            <person name="Mardis E.R."/>
            <person name="Wilson R.K."/>
        </authorList>
    </citation>
    <scope>NUCLEOTIDE SEQUENCE [LARGE SCALE GENOMIC DNA]</scope>
    <source>
        <strain evidence="1 2">ATCC 27756</strain>
    </source>
</reference>
<dbReference type="PaxDb" id="411460-RUMTOR_00367"/>
<proteinExistence type="predicted"/>
<dbReference type="EMBL" id="AAVP02000001">
    <property type="protein sequence ID" value="EDK25472.1"/>
    <property type="molecule type" value="Genomic_DNA"/>
</dbReference>
<gene>
    <name evidence="1" type="ORF">RUMTOR_00367</name>
</gene>
<evidence type="ECO:0000313" key="1">
    <source>
        <dbReference type="EMBL" id="EDK25472.1"/>
    </source>
</evidence>
<dbReference type="AlphaFoldDB" id="A5KJG7"/>
<sequence>MVNTPFNLSAFFGTYNIVCINAVFNGRSTGQTAAYTYFFEKGAPYSTPLYLA</sequence>
<organism evidence="1 2">
    <name type="scientific">[Ruminococcus] torques ATCC 27756</name>
    <dbReference type="NCBI Taxonomy" id="411460"/>
    <lineage>
        <taxon>Bacteria</taxon>
        <taxon>Bacillati</taxon>
        <taxon>Bacillota</taxon>
        <taxon>Clostridia</taxon>
        <taxon>Lachnospirales</taxon>
        <taxon>Lachnospiraceae</taxon>
        <taxon>Mediterraneibacter</taxon>
    </lineage>
</organism>
<dbReference type="Proteomes" id="UP000003577">
    <property type="component" value="Unassembled WGS sequence"/>
</dbReference>
<accession>A5KJG7</accession>
<protein>
    <submittedName>
        <fullName evidence="1">Uncharacterized protein</fullName>
    </submittedName>
</protein>
<name>A5KJG7_9FIRM</name>
<evidence type="ECO:0000313" key="2">
    <source>
        <dbReference type="Proteomes" id="UP000003577"/>
    </source>
</evidence>
<dbReference type="HOGENOM" id="CLU_3084439_0_0_9"/>